<comment type="caution">
    <text evidence="1">The sequence shown here is derived from an EMBL/GenBank/DDBJ whole genome shotgun (WGS) entry which is preliminary data.</text>
</comment>
<evidence type="ECO:0000313" key="1">
    <source>
        <dbReference type="EMBL" id="GGL62995.1"/>
    </source>
</evidence>
<proteinExistence type="predicted"/>
<evidence type="ECO:0000313" key="2">
    <source>
        <dbReference type="Proteomes" id="UP000607197"/>
    </source>
</evidence>
<sequence>MDEHTRDPGVAPPLGTPAGWRPIRREWEHATLRRATEHAVRLHNDAAYLDAYDCVKYEWYNYGDGTRESKFCHGLQQAIAARHKHDVDVPEGARSLARTARKYLQDTPADFYGLDVGGLRDTLAEVESEPDAFDGFRLVLDGEPVTAYPADYAFADDLP</sequence>
<dbReference type="Proteomes" id="UP000607197">
    <property type="component" value="Unassembled WGS sequence"/>
</dbReference>
<dbReference type="SUPFAM" id="SSF140663">
    <property type="entry name" value="TTHA0068-like"/>
    <property type="match status" value="1"/>
</dbReference>
<keyword evidence="2" id="KW-1185">Reference proteome</keyword>
<name>A0A830FJW6_9EURY</name>
<accession>A0A830FJW6</accession>
<dbReference type="OrthoDB" id="165464at2157"/>
<dbReference type="AlphaFoldDB" id="A0A830FJW6"/>
<dbReference type="EMBL" id="BMPG01000002">
    <property type="protein sequence ID" value="GGL62995.1"/>
    <property type="molecule type" value="Genomic_DNA"/>
</dbReference>
<reference evidence="1" key="2">
    <citation type="submission" date="2020-09" db="EMBL/GenBank/DDBJ databases">
        <authorList>
            <person name="Sun Q."/>
            <person name="Ohkuma M."/>
        </authorList>
    </citation>
    <scope>NUCLEOTIDE SEQUENCE</scope>
    <source>
        <strain evidence="1">JCM 19596</strain>
    </source>
</reference>
<gene>
    <name evidence="1" type="ORF">GCM10009039_21150</name>
</gene>
<organism evidence="1 2">
    <name type="scientific">Halocalculus aciditolerans</name>
    <dbReference type="NCBI Taxonomy" id="1383812"/>
    <lineage>
        <taxon>Archaea</taxon>
        <taxon>Methanobacteriati</taxon>
        <taxon>Methanobacteriota</taxon>
        <taxon>Stenosarchaea group</taxon>
        <taxon>Halobacteria</taxon>
        <taxon>Halobacteriales</taxon>
        <taxon>Halobacteriaceae</taxon>
        <taxon>Halocalculus</taxon>
    </lineage>
</organism>
<dbReference type="InterPro" id="IPR023203">
    <property type="entry name" value="TTHA0068_sf"/>
</dbReference>
<reference evidence="1" key="1">
    <citation type="journal article" date="2014" name="Int. J. Syst. Evol. Microbiol.">
        <title>Complete genome sequence of Corynebacterium casei LMG S-19264T (=DSM 44701T), isolated from a smear-ripened cheese.</title>
        <authorList>
            <consortium name="US DOE Joint Genome Institute (JGI-PGF)"/>
            <person name="Walter F."/>
            <person name="Albersmeier A."/>
            <person name="Kalinowski J."/>
            <person name="Ruckert C."/>
        </authorList>
    </citation>
    <scope>NUCLEOTIDE SEQUENCE</scope>
    <source>
        <strain evidence="1">JCM 19596</strain>
    </source>
</reference>
<protein>
    <recommendedName>
        <fullName evidence="3">DUF309 domain-containing protein</fullName>
    </recommendedName>
</protein>
<dbReference type="Gene3D" id="1.10.3450.10">
    <property type="entry name" value="TTHA0068-like"/>
    <property type="match status" value="1"/>
</dbReference>
<evidence type="ECO:0008006" key="3">
    <source>
        <dbReference type="Google" id="ProtNLM"/>
    </source>
</evidence>
<dbReference type="RefSeq" id="WP_188978705.1">
    <property type="nucleotide sequence ID" value="NZ_BMPG01000002.1"/>
</dbReference>